<dbReference type="AntiFam" id="ANF00209">
    <property type="entry name" value="Shadow ORF (opposite thrS)"/>
</dbReference>
<dbReference type="AlphaFoldDB" id="A0A6J7GG32"/>
<evidence type="ECO:0000313" key="1">
    <source>
        <dbReference type="EMBL" id="CAB4907052.1"/>
    </source>
</evidence>
<organism evidence="1">
    <name type="scientific">freshwater metagenome</name>
    <dbReference type="NCBI Taxonomy" id="449393"/>
    <lineage>
        <taxon>unclassified sequences</taxon>
        <taxon>metagenomes</taxon>
        <taxon>ecological metagenomes</taxon>
    </lineage>
</organism>
<name>A0A6J7GG32_9ZZZZ</name>
<accession>A0A6J7GG32</accession>
<sequence>MHHPRLLVPIDRSKFEHAQGQLAVAATASTVDQNVERAIHGFEVIVNSRARYLALVVPHLIDLHRREHALGIPRQVTALLEEVRFGDVWGVHKLVTRFLVTPAGVVLHGAANHAALGMKNGKPRAHFFRKTEQVKLHAQAAVIAFGRFLEACLVCAQFVFGGPSGSVNALQLGILLTTSPVRGCHPCERETVTDHACIGQVRPAAQIFPDRFTRGRIDVVIYGQLGSAHLDVLVVTARRLHNRTLEADEFEFVGLVGKFCTSLVFGYHAAHKTLTRTDNAFHGLLQLRELIRVKRIHHIKVVVEAVCDGWSDAKRGRGIDALHRLCQYVGGRVPQDAQTIGRVNHHGFDGVALGNACGKVAQLAVNAHGHNASV</sequence>
<dbReference type="EMBL" id="CAFBMB010000121">
    <property type="protein sequence ID" value="CAB4907052.1"/>
    <property type="molecule type" value="Genomic_DNA"/>
</dbReference>
<reference evidence="1" key="1">
    <citation type="submission" date="2020-05" db="EMBL/GenBank/DDBJ databases">
        <authorList>
            <person name="Chiriac C."/>
            <person name="Salcher M."/>
            <person name="Ghai R."/>
            <person name="Kavagutti S V."/>
        </authorList>
    </citation>
    <scope>NUCLEOTIDE SEQUENCE</scope>
</reference>
<gene>
    <name evidence="1" type="ORF">UFOPK3516_01256</name>
</gene>
<protein>
    <submittedName>
        <fullName evidence="1">Unannotated protein</fullName>
    </submittedName>
</protein>
<proteinExistence type="predicted"/>